<sequence>MKRILIISCLMLSFTVHAFCQRAAVESAFDKYHINRIAIDSLTQHNELRFNFDLITTIVTESSQKIYKAHHDASKTGEEAWALQSVNNGNPSGSDRSTFKKQHDQHIPALKPDTSTFKLVKDDGKELVVSFQYDQTSMIDDNKFMKDCLVKLFFDATTGKLLRSEGSITNSFKIKMFKANYLASTVIYQYNEVIERYLPLKEEVSINLNILGSAVDMITTNEYSNYQQP</sequence>
<keyword evidence="4" id="KW-1185">Reference proteome</keyword>
<feature type="compositionally biased region" description="Polar residues" evidence="1">
    <location>
        <begin position="84"/>
        <end position="96"/>
    </location>
</feature>
<evidence type="ECO:0000313" key="3">
    <source>
        <dbReference type="EMBL" id="MBV4355873.1"/>
    </source>
</evidence>
<dbReference type="EMBL" id="JAHSPG010000001">
    <property type="protein sequence ID" value="MBV4355873.1"/>
    <property type="molecule type" value="Genomic_DNA"/>
</dbReference>
<evidence type="ECO:0000256" key="1">
    <source>
        <dbReference type="SAM" id="MobiDB-lite"/>
    </source>
</evidence>
<evidence type="ECO:0000313" key="4">
    <source>
        <dbReference type="Proteomes" id="UP000812270"/>
    </source>
</evidence>
<reference evidence="3" key="1">
    <citation type="submission" date="2021-06" db="EMBL/GenBank/DDBJ databases">
        <authorList>
            <person name="Huq M.A."/>
        </authorList>
    </citation>
    <scope>NUCLEOTIDE SEQUENCE</scope>
    <source>
        <strain evidence="3">MAH-26</strain>
    </source>
</reference>
<feature type="region of interest" description="Disordered" evidence="1">
    <location>
        <begin position="84"/>
        <end position="104"/>
    </location>
</feature>
<organism evidence="3 4">
    <name type="scientific">Pinibacter aurantiacus</name>
    <dbReference type="NCBI Taxonomy" id="2851599"/>
    <lineage>
        <taxon>Bacteria</taxon>
        <taxon>Pseudomonadati</taxon>
        <taxon>Bacteroidota</taxon>
        <taxon>Chitinophagia</taxon>
        <taxon>Chitinophagales</taxon>
        <taxon>Chitinophagaceae</taxon>
        <taxon>Pinibacter</taxon>
    </lineage>
</organism>
<accession>A0A9E2S617</accession>
<comment type="caution">
    <text evidence="3">The sequence shown here is derived from an EMBL/GenBank/DDBJ whole genome shotgun (WGS) entry which is preliminary data.</text>
</comment>
<evidence type="ECO:0000256" key="2">
    <source>
        <dbReference type="SAM" id="SignalP"/>
    </source>
</evidence>
<protein>
    <submittedName>
        <fullName evidence="3">Uncharacterized protein</fullName>
    </submittedName>
</protein>
<gene>
    <name evidence="3" type="ORF">KTO63_01855</name>
</gene>
<dbReference type="AlphaFoldDB" id="A0A9E2S617"/>
<feature type="chain" id="PRO_5038892085" evidence="2">
    <location>
        <begin position="19"/>
        <end position="229"/>
    </location>
</feature>
<dbReference type="RefSeq" id="WP_217789420.1">
    <property type="nucleotide sequence ID" value="NZ_JAHSPG010000001.1"/>
</dbReference>
<keyword evidence="2" id="KW-0732">Signal</keyword>
<feature type="signal peptide" evidence="2">
    <location>
        <begin position="1"/>
        <end position="18"/>
    </location>
</feature>
<name>A0A9E2S617_9BACT</name>
<dbReference type="Proteomes" id="UP000812270">
    <property type="component" value="Unassembled WGS sequence"/>
</dbReference>
<proteinExistence type="predicted"/>